<dbReference type="PANTHER" id="PTHR23239:SF180">
    <property type="entry name" value="KERATIN, TYPE I CYTOSKELETAL 17"/>
    <property type="match status" value="1"/>
</dbReference>
<dbReference type="InterPro" id="IPR002957">
    <property type="entry name" value="Keratin_I"/>
</dbReference>
<dbReference type="Gene3D" id="1.20.5.500">
    <property type="entry name" value="Single helix bin"/>
    <property type="match status" value="1"/>
</dbReference>
<keyword evidence="2 3" id="KW-0175">Coiled coil</keyword>
<evidence type="ECO:0000259" key="4">
    <source>
        <dbReference type="PROSITE" id="PS51842"/>
    </source>
</evidence>
<dbReference type="AlphaFoldDB" id="A0A3Q4I164"/>
<proteinExistence type="predicted"/>
<dbReference type="GO" id="GO:0005198">
    <property type="term" value="F:structural molecule activity"/>
    <property type="evidence" value="ECO:0007669"/>
    <property type="project" value="InterPro"/>
</dbReference>
<sequence>MQGPSHFGNYITTIPKLGTQLQITSSYPTWFTSRPFNMSMKTRSFKQNTMSVYGGAGGRGVRISSSQMSCGTPSLNLADGLDLHVGANEKATMQNLNDRLASYLDKVHKLEKENEHLENLIREWYQSRNVVSRDYSGYFATIEDLKEKVREKIQIRVCLSNSCLYLLVSNLSICIASMLNAKTILDTDNAKLAADDFKVKYESELAMRLAVEADIAGLRKLMHDLNLLRLDLENQYETLKEDVIILKKNHEEDVALLRTQMGGQVNVSVDASPSRDLNEAMAEIRQHYEGVIAKNSKELELWYQNKVRSEQEVQTQTEVLVTTRREITELRNTLQRLEIELQGHLTMKTSLERTLAETQGHYAMKLTNLQNMVKSLEEQLSQIHSSITDNKHKYDMLLDLKTKLEMEIAEYRRLLDGEDDSFKKCLENLSCLFFLFFSLVVKKVITVVEKIVDGRMVQTNETVDNLGQFKDE</sequence>
<dbReference type="Ensembl" id="ENSNBRT00000030898.1">
    <property type="protein sequence ID" value="ENSNBRP00000030130.1"/>
    <property type="gene ID" value="ENSNBRG00000022456.1"/>
</dbReference>
<evidence type="ECO:0000256" key="1">
    <source>
        <dbReference type="ARBA" id="ARBA00022754"/>
    </source>
</evidence>
<feature type="coiled-coil region" evidence="3">
    <location>
        <begin position="320"/>
        <end position="386"/>
    </location>
</feature>
<dbReference type="SUPFAM" id="SSF64593">
    <property type="entry name" value="Intermediate filament protein, coiled coil region"/>
    <property type="match status" value="2"/>
</dbReference>
<dbReference type="GeneTree" id="ENSGT00950000182969"/>
<protein>
    <submittedName>
        <fullName evidence="5">Keratin 98</fullName>
    </submittedName>
</protein>
<dbReference type="PRINTS" id="PR01248">
    <property type="entry name" value="TYPE1KERATIN"/>
</dbReference>
<evidence type="ECO:0000313" key="5">
    <source>
        <dbReference type="Ensembl" id="ENSNBRP00000030130.1"/>
    </source>
</evidence>
<dbReference type="OMA" id="KQIRDWY"/>
<dbReference type="PROSITE" id="PS51842">
    <property type="entry name" value="IF_ROD_2"/>
    <property type="match status" value="1"/>
</dbReference>
<dbReference type="Gene3D" id="1.20.5.1160">
    <property type="entry name" value="Vasodilator-stimulated phosphoprotein"/>
    <property type="match status" value="1"/>
</dbReference>
<dbReference type="Pfam" id="PF00038">
    <property type="entry name" value="Filament"/>
    <property type="match status" value="2"/>
</dbReference>
<evidence type="ECO:0000313" key="6">
    <source>
        <dbReference type="Proteomes" id="UP000261580"/>
    </source>
</evidence>
<dbReference type="STRING" id="32507.ENSNBRP00000030130"/>
<evidence type="ECO:0000256" key="3">
    <source>
        <dbReference type="SAM" id="Coils"/>
    </source>
</evidence>
<organism evidence="5 6">
    <name type="scientific">Neolamprologus brichardi</name>
    <name type="common">Fairy cichlid</name>
    <name type="synonym">Lamprologus brichardi</name>
    <dbReference type="NCBI Taxonomy" id="32507"/>
    <lineage>
        <taxon>Eukaryota</taxon>
        <taxon>Metazoa</taxon>
        <taxon>Chordata</taxon>
        <taxon>Craniata</taxon>
        <taxon>Vertebrata</taxon>
        <taxon>Euteleostomi</taxon>
        <taxon>Actinopterygii</taxon>
        <taxon>Neopterygii</taxon>
        <taxon>Teleostei</taxon>
        <taxon>Neoteleostei</taxon>
        <taxon>Acanthomorphata</taxon>
        <taxon>Ovalentaria</taxon>
        <taxon>Cichlomorphae</taxon>
        <taxon>Cichliformes</taxon>
        <taxon>Cichlidae</taxon>
        <taxon>African cichlids</taxon>
        <taxon>Pseudocrenilabrinae</taxon>
        <taxon>Lamprologini</taxon>
        <taxon>Neolamprologus</taxon>
    </lineage>
</organism>
<evidence type="ECO:0000256" key="2">
    <source>
        <dbReference type="ARBA" id="ARBA00023054"/>
    </source>
</evidence>
<dbReference type="Gene3D" id="1.20.5.170">
    <property type="match status" value="1"/>
</dbReference>
<reference evidence="5" key="2">
    <citation type="submission" date="2025-09" db="UniProtKB">
        <authorList>
            <consortium name="Ensembl"/>
        </authorList>
    </citation>
    <scope>IDENTIFICATION</scope>
</reference>
<keyword evidence="6" id="KW-1185">Reference proteome</keyword>
<keyword evidence="1" id="KW-0403">Intermediate filament</keyword>
<feature type="coiled-coil region" evidence="3">
    <location>
        <begin position="222"/>
        <end position="249"/>
    </location>
</feature>
<feature type="domain" description="IF rod" evidence="4">
    <location>
        <begin position="89"/>
        <end position="422"/>
    </location>
</feature>
<dbReference type="GO" id="GO:0005882">
    <property type="term" value="C:intermediate filament"/>
    <property type="evidence" value="ECO:0007669"/>
    <property type="project" value="UniProtKB-KW"/>
</dbReference>
<name>A0A3Q4I164_NEOBR</name>
<reference evidence="5" key="1">
    <citation type="submission" date="2025-08" db="UniProtKB">
        <authorList>
            <consortium name="Ensembl"/>
        </authorList>
    </citation>
    <scope>IDENTIFICATION</scope>
</reference>
<dbReference type="FunFam" id="1.20.5.170:FF:000002">
    <property type="entry name" value="Type I keratin KA11"/>
    <property type="match status" value="1"/>
</dbReference>
<accession>A0A3Q4I164</accession>
<dbReference type="SMART" id="SM01391">
    <property type="entry name" value="Filament"/>
    <property type="match status" value="1"/>
</dbReference>
<dbReference type="PANTHER" id="PTHR23239">
    <property type="entry name" value="INTERMEDIATE FILAMENT"/>
    <property type="match status" value="1"/>
</dbReference>
<dbReference type="Proteomes" id="UP000261580">
    <property type="component" value="Unassembled WGS sequence"/>
</dbReference>
<feature type="coiled-coil region" evidence="3">
    <location>
        <begin position="93"/>
        <end position="127"/>
    </location>
</feature>
<dbReference type="InterPro" id="IPR039008">
    <property type="entry name" value="IF_rod_dom"/>
</dbReference>